<reference evidence="2" key="1">
    <citation type="journal article" date="2018" name="Genome Biol. Evol.">
        <title>Genomics and development of Lentinus tigrinus, a white-rot wood-decaying mushroom with dimorphic fruiting bodies.</title>
        <authorList>
            <person name="Wu B."/>
            <person name="Xu Z."/>
            <person name="Knudson A."/>
            <person name="Carlson A."/>
            <person name="Chen N."/>
            <person name="Kovaka S."/>
            <person name="LaButti K."/>
            <person name="Lipzen A."/>
            <person name="Pennachio C."/>
            <person name="Riley R."/>
            <person name="Schakwitz W."/>
            <person name="Umezawa K."/>
            <person name="Ohm R.A."/>
            <person name="Grigoriev I.V."/>
            <person name="Nagy L.G."/>
            <person name="Gibbons J."/>
            <person name="Hibbett D."/>
        </authorList>
    </citation>
    <scope>NUCLEOTIDE SEQUENCE [LARGE SCALE GENOMIC DNA]</scope>
    <source>
        <strain evidence="2">ALCF2SS1-6</strain>
    </source>
</reference>
<gene>
    <name evidence="2" type="ORF">L227DRAFT_582123</name>
</gene>
<dbReference type="OrthoDB" id="2756094at2759"/>
<feature type="compositionally biased region" description="Low complexity" evidence="1">
    <location>
        <begin position="29"/>
        <end position="43"/>
    </location>
</feature>
<dbReference type="AlphaFoldDB" id="A0A5C2RL82"/>
<keyword evidence="3" id="KW-1185">Reference proteome</keyword>
<evidence type="ECO:0000313" key="2">
    <source>
        <dbReference type="EMBL" id="RPD52342.1"/>
    </source>
</evidence>
<organism evidence="2 3">
    <name type="scientific">Lentinus tigrinus ALCF2SS1-6</name>
    <dbReference type="NCBI Taxonomy" id="1328759"/>
    <lineage>
        <taxon>Eukaryota</taxon>
        <taxon>Fungi</taxon>
        <taxon>Dikarya</taxon>
        <taxon>Basidiomycota</taxon>
        <taxon>Agaricomycotina</taxon>
        <taxon>Agaricomycetes</taxon>
        <taxon>Polyporales</taxon>
        <taxon>Polyporaceae</taxon>
        <taxon>Lentinus</taxon>
    </lineage>
</organism>
<accession>A0A5C2RL82</accession>
<dbReference type="Proteomes" id="UP000313359">
    <property type="component" value="Unassembled WGS sequence"/>
</dbReference>
<feature type="compositionally biased region" description="Polar residues" evidence="1">
    <location>
        <begin position="149"/>
        <end position="164"/>
    </location>
</feature>
<feature type="region of interest" description="Disordered" evidence="1">
    <location>
        <begin position="124"/>
        <end position="199"/>
    </location>
</feature>
<evidence type="ECO:0000256" key="1">
    <source>
        <dbReference type="SAM" id="MobiDB-lite"/>
    </source>
</evidence>
<name>A0A5C2RL82_9APHY</name>
<feature type="region of interest" description="Disordered" evidence="1">
    <location>
        <begin position="1"/>
        <end position="43"/>
    </location>
</feature>
<feature type="compositionally biased region" description="Basic and acidic residues" evidence="1">
    <location>
        <begin position="11"/>
        <end position="25"/>
    </location>
</feature>
<proteinExistence type="predicted"/>
<dbReference type="EMBL" id="ML122371">
    <property type="protein sequence ID" value="RPD52342.1"/>
    <property type="molecule type" value="Genomic_DNA"/>
</dbReference>
<sequence>MSQSSFAWKAPTDRDKTPLKPDASKRNNGRLPKSPSPLLGPLKRFSANYQLNRAQEYHDEGGEYVEEIGNNYPEWKGKEEYAKLVKEGRDVFEYMEDMLDRDSWSVTESRDVKHVARRYRTSALRSSRKAKQERREEGVTYVPDISPTPAEQESAHASLQQSDPGFNPRAVWIESGPPDPIALSGRTLLMQPLDPGPGT</sequence>
<evidence type="ECO:0000313" key="3">
    <source>
        <dbReference type="Proteomes" id="UP000313359"/>
    </source>
</evidence>
<protein>
    <submittedName>
        <fullName evidence="2">Uncharacterized protein</fullName>
    </submittedName>
</protein>